<proteinExistence type="predicted"/>
<accession>A0AA40RU92</accession>
<evidence type="ECO:0000313" key="1">
    <source>
        <dbReference type="EMBL" id="MBA1306139.1"/>
    </source>
</evidence>
<gene>
    <name evidence="1" type="ORF">G7024_17245</name>
</gene>
<organism evidence="1 2">
    <name type="scientific">Stutzerimonas stutzeri</name>
    <name type="common">Pseudomonas stutzeri</name>
    <dbReference type="NCBI Taxonomy" id="316"/>
    <lineage>
        <taxon>Bacteria</taxon>
        <taxon>Pseudomonadati</taxon>
        <taxon>Pseudomonadota</taxon>
        <taxon>Gammaproteobacteria</taxon>
        <taxon>Pseudomonadales</taxon>
        <taxon>Pseudomonadaceae</taxon>
        <taxon>Stutzerimonas</taxon>
    </lineage>
</organism>
<comment type="caution">
    <text evidence="1">The sequence shown here is derived from an EMBL/GenBank/DDBJ whole genome shotgun (WGS) entry which is preliminary data.</text>
</comment>
<evidence type="ECO:0000313" key="2">
    <source>
        <dbReference type="Proteomes" id="UP001138621"/>
    </source>
</evidence>
<sequence length="82" mass="9112">MMNTENHVPVEAPRSQLIGTTAVVDGWPVTYVESGSNPAIRHRKYTANYTRVSDRQWKVGRRSFKSLSNALRAHATTQGGAQ</sequence>
<dbReference type="EMBL" id="JAAMRD010000015">
    <property type="protein sequence ID" value="MBA1306139.1"/>
    <property type="molecule type" value="Genomic_DNA"/>
</dbReference>
<dbReference type="Proteomes" id="UP001138621">
    <property type="component" value="Unassembled WGS sequence"/>
</dbReference>
<dbReference type="RefSeq" id="WP_019406852.1">
    <property type="nucleotide sequence ID" value="NZ_JAAMRD010000015.1"/>
</dbReference>
<reference evidence="1" key="1">
    <citation type="submission" date="2020-02" db="EMBL/GenBank/DDBJ databases">
        <title>Synteny-based analysis reveals conserved mechanism for high triclosan tolerance in Pseudomonas, as well as instances of horizontal transfer.</title>
        <authorList>
            <person name="Mcfarland A.G."/>
            <person name="Bertucci H.K."/>
            <person name="Litmann E."/>
            <person name="Shen J."/>
            <person name="Huttenhower C."/>
            <person name="Hartmann E.M."/>
        </authorList>
    </citation>
    <scope>NUCLEOTIDE SEQUENCE</scope>
    <source>
        <strain evidence="1">109A1</strain>
    </source>
</reference>
<dbReference type="AlphaFoldDB" id="A0AA40RU92"/>
<name>A0AA40RU92_STUST</name>
<protein>
    <submittedName>
        <fullName evidence="1">Uncharacterized protein</fullName>
    </submittedName>
</protein>